<gene>
    <name evidence="8" type="ORF">GWI33_011545</name>
</gene>
<dbReference type="Gene3D" id="3.30.70.330">
    <property type="match status" value="1"/>
</dbReference>
<dbReference type="InterPro" id="IPR051485">
    <property type="entry name" value="SR-CTD_assoc_factor"/>
</dbReference>
<dbReference type="PANTHER" id="PTHR23140:SF0">
    <property type="entry name" value="U2 SNRNP-ASSOCIATED SURP MOTIF-CONTAINING PROTEIN"/>
    <property type="match status" value="1"/>
</dbReference>
<reference evidence="8" key="1">
    <citation type="submission" date="2020-08" db="EMBL/GenBank/DDBJ databases">
        <title>Genome sequencing and assembly of the red palm weevil Rhynchophorus ferrugineus.</title>
        <authorList>
            <person name="Dias G.B."/>
            <person name="Bergman C.M."/>
            <person name="Manee M."/>
        </authorList>
    </citation>
    <scope>NUCLEOTIDE SEQUENCE</scope>
    <source>
        <strain evidence="8">AA-2017</strain>
        <tissue evidence="8">Whole larva</tissue>
    </source>
</reference>
<dbReference type="InterPro" id="IPR035979">
    <property type="entry name" value="RBD_domain_sf"/>
</dbReference>
<sequence length="648" mass="74488">MLKREYERKKREEQEATAHVFQEFIDTFQNVSTNSKTFIKSGVLYSDKKQIDNVNEVYHPKPLMRHPVAVKNALECATMLKDPKANRNKNEKRISNLELLKEELKQRHSEKDERERLKEQIAMSSPAISYFDGGDPQSTNLFVANLNTSVTESVLMEEFGVFGSLASVKIMWPRGEDKFKNCHTNCGFVAYMSRRDAERALNHMKHRTDMRVGWGKSVDLPPHPIYIPQELLKLYLPPPQSGLPFNAQTNMQVDVNVVDEDLNEILADSVIKVTIPLNKKILTLVNRMVEFVVKEGPLFEAIIMNTEMGNPDFNFLFDNKSPIHVYYRWKLFSILHGESTKHWSMKPFRMFKGGSIWIPPVAPDFTQGMPECLIVKSKNDASKLSDNQCERFIDIIQNLSLKRSAIADAMVFCINHSSAIDDALSIITESLSDMNTKITDKVARMYLLSDVLSNCVRKGIKVNNIHSILDNSIEHLHVYSEQINNEVGKDDFFNKLMRVIRQLDITGMLSEDTIKRAELYFNKNYSTTDGNSSGDEPLDGVKLLKHSLKGSSEEIVLTPAYLKRKQMTMIPKEYFVPSKWDTLDPDEVESQAILSSQLNYLNPSSNEIELKKREEKSKLKRKKDFEIDDSENKKHVTKIRNKHKKSKK</sequence>
<dbReference type="SUPFAM" id="SSF54928">
    <property type="entry name" value="RNA-binding domain, RBD"/>
    <property type="match status" value="1"/>
</dbReference>
<dbReference type="InterPro" id="IPR012677">
    <property type="entry name" value="Nucleotide-bd_a/b_plait_sf"/>
</dbReference>
<evidence type="ECO:0000259" key="7">
    <source>
        <dbReference type="PROSITE" id="PS51391"/>
    </source>
</evidence>
<dbReference type="PROSITE" id="PS50128">
    <property type="entry name" value="SURP"/>
    <property type="match status" value="1"/>
</dbReference>
<dbReference type="SMART" id="SM00360">
    <property type="entry name" value="RRM"/>
    <property type="match status" value="1"/>
</dbReference>
<feature type="domain" description="RRM" evidence="5">
    <location>
        <begin position="139"/>
        <end position="217"/>
    </location>
</feature>
<feature type="compositionally biased region" description="Basic residues" evidence="4">
    <location>
        <begin position="635"/>
        <end position="648"/>
    </location>
</feature>
<keyword evidence="1 2" id="KW-0694">RNA-binding</keyword>
<dbReference type="GO" id="GO:0005634">
    <property type="term" value="C:nucleus"/>
    <property type="evidence" value="ECO:0007669"/>
    <property type="project" value="TreeGrafter"/>
</dbReference>
<dbReference type="Gene3D" id="1.25.40.90">
    <property type="match status" value="1"/>
</dbReference>
<protein>
    <submittedName>
        <fullName evidence="8">Uncharacterized protein</fullName>
    </submittedName>
</protein>
<dbReference type="PANTHER" id="PTHR23140">
    <property type="entry name" value="RNA PROCESSING PROTEIN LD23810P"/>
    <property type="match status" value="1"/>
</dbReference>
<dbReference type="Proteomes" id="UP000625711">
    <property type="component" value="Unassembled WGS sequence"/>
</dbReference>
<evidence type="ECO:0000313" key="9">
    <source>
        <dbReference type="Proteomes" id="UP000625711"/>
    </source>
</evidence>
<dbReference type="EMBL" id="JAACXV010000059">
    <property type="protein sequence ID" value="KAF7285222.1"/>
    <property type="molecule type" value="Genomic_DNA"/>
</dbReference>
<dbReference type="InterPro" id="IPR008942">
    <property type="entry name" value="ENTH_VHS"/>
</dbReference>
<dbReference type="PROSITE" id="PS51391">
    <property type="entry name" value="CID"/>
    <property type="match status" value="1"/>
</dbReference>
<dbReference type="SMART" id="SM00648">
    <property type="entry name" value="SWAP"/>
    <property type="match status" value="1"/>
</dbReference>
<name>A0A834J1K8_RHYFE</name>
<feature type="coiled-coil region" evidence="3">
    <location>
        <begin position="87"/>
        <end position="120"/>
    </location>
</feature>
<dbReference type="GO" id="GO:0006396">
    <property type="term" value="P:RNA processing"/>
    <property type="evidence" value="ECO:0007669"/>
    <property type="project" value="InterPro"/>
</dbReference>
<evidence type="ECO:0000313" key="8">
    <source>
        <dbReference type="EMBL" id="KAF7285222.1"/>
    </source>
</evidence>
<accession>A0A834J1K8</accession>
<keyword evidence="3" id="KW-0175">Coiled coil</keyword>
<evidence type="ECO:0000256" key="4">
    <source>
        <dbReference type="SAM" id="MobiDB-lite"/>
    </source>
</evidence>
<comment type="caution">
    <text evidence="8">The sequence shown here is derived from an EMBL/GenBank/DDBJ whole genome shotgun (WGS) entry which is preliminary data.</text>
</comment>
<feature type="domain" description="CID" evidence="7">
    <location>
        <begin position="384"/>
        <end position="525"/>
    </location>
</feature>
<dbReference type="GO" id="GO:0003723">
    <property type="term" value="F:RNA binding"/>
    <property type="evidence" value="ECO:0007669"/>
    <property type="project" value="UniProtKB-UniRule"/>
</dbReference>
<organism evidence="8 9">
    <name type="scientific">Rhynchophorus ferrugineus</name>
    <name type="common">Red palm weevil</name>
    <name type="synonym">Curculio ferrugineus</name>
    <dbReference type="NCBI Taxonomy" id="354439"/>
    <lineage>
        <taxon>Eukaryota</taxon>
        <taxon>Metazoa</taxon>
        <taxon>Ecdysozoa</taxon>
        <taxon>Arthropoda</taxon>
        <taxon>Hexapoda</taxon>
        <taxon>Insecta</taxon>
        <taxon>Pterygota</taxon>
        <taxon>Neoptera</taxon>
        <taxon>Endopterygota</taxon>
        <taxon>Coleoptera</taxon>
        <taxon>Polyphaga</taxon>
        <taxon>Cucujiformia</taxon>
        <taxon>Curculionidae</taxon>
        <taxon>Dryophthorinae</taxon>
        <taxon>Rhynchophorus</taxon>
    </lineage>
</organism>
<feature type="region of interest" description="Disordered" evidence="4">
    <location>
        <begin position="609"/>
        <end position="648"/>
    </location>
</feature>
<dbReference type="InterPro" id="IPR000504">
    <property type="entry name" value="RRM_dom"/>
</dbReference>
<evidence type="ECO:0000256" key="2">
    <source>
        <dbReference type="PROSITE-ProRule" id="PRU00176"/>
    </source>
</evidence>
<dbReference type="Pfam" id="PF01805">
    <property type="entry name" value="Surp"/>
    <property type="match status" value="1"/>
</dbReference>
<proteinExistence type="predicted"/>
<feature type="domain" description="SURP motif" evidence="6">
    <location>
        <begin position="284"/>
        <end position="327"/>
    </location>
</feature>
<dbReference type="InterPro" id="IPR006569">
    <property type="entry name" value="CID_dom"/>
</dbReference>
<evidence type="ECO:0000259" key="5">
    <source>
        <dbReference type="PROSITE" id="PS50102"/>
    </source>
</evidence>
<keyword evidence="9" id="KW-1185">Reference proteome</keyword>
<dbReference type="InterPro" id="IPR000061">
    <property type="entry name" value="Surp"/>
</dbReference>
<evidence type="ECO:0000256" key="1">
    <source>
        <dbReference type="ARBA" id="ARBA00022884"/>
    </source>
</evidence>
<dbReference type="AlphaFoldDB" id="A0A834J1K8"/>
<dbReference type="Pfam" id="PF00076">
    <property type="entry name" value="RRM_1"/>
    <property type="match status" value="1"/>
</dbReference>
<dbReference type="InterPro" id="IPR035967">
    <property type="entry name" value="SWAP/Surp_sf"/>
</dbReference>
<evidence type="ECO:0000259" key="6">
    <source>
        <dbReference type="PROSITE" id="PS50128"/>
    </source>
</evidence>
<dbReference type="PROSITE" id="PS50102">
    <property type="entry name" value="RRM"/>
    <property type="match status" value="1"/>
</dbReference>
<evidence type="ECO:0000256" key="3">
    <source>
        <dbReference type="SAM" id="Coils"/>
    </source>
</evidence>
<dbReference type="Gene3D" id="1.10.10.790">
    <property type="entry name" value="Surp module"/>
    <property type="match status" value="1"/>
</dbReference>
<dbReference type="SMART" id="SM00582">
    <property type="entry name" value="RPR"/>
    <property type="match status" value="1"/>
</dbReference>
<dbReference type="SUPFAM" id="SSF109905">
    <property type="entry name" value="Surp module (SWAP domain)"/>
    <property type="match status" value="1"/>
</dbReference>
<dbReference type="OrthoDB" id="377209at2759"/>